<dbReference type="AlphaFoldDB" id="A0A2A6CYZ3"/>
<organism evidence="7 8">
    <name type="scientific">Pristionchus pacificus</name>
    <name type="common">Parasitic nematode worm</name>
    <dbReference type="NCBI Taxonomy" id="54126"/>
    <lineage>
        <taxon>Eukaryota</taxon>
        <taxon>Metazoa</taxon>
        <taxon>Ecdysozoa</taxon>
        <taxon>Nematoda</taxon>
        <taxon>Chromadorea</taxon>
        <taxon>Rhabditida</taxon>
        <taxon>Rhabditina</taxon>
        <taxon>Diplogasteromorpha</taxon>
        <taxon>Diplogasteroidea</taxon>
        <taxon>Neodiplogasteridae</taxon>
        <taxon>Pristionchus</taxon>
    </lineage>
</organism>
<accession>A0A8R1UTW6</accession>
<dbReference type="EnsemblMetazoa" id="PPA38855.1">
    <property type="protein sequence ID" value="PPA38855.1"/>
    <property type="gene ID" value="WBGene00277224"/>
</dbReference>
<dbReference type="PANTHER" id="PTHR13064">
    <property type="entry name" value="TRANSMEMBRANE PROTEIN 9 FAMILY MEMBER"/>
    <property type="match status" value="1"/>
</dbReference>
<evidence type="ECO:0000256" key="5">
    <source>
        <dbReference type="ARBA" id="ARBA00023136"/>
    </source>
</evidence>
<dbReference type="Proteomes" id="UP000005239">
    <property type="component" value="Unassembled WGS sequence"/>
</dbReference>
<reference evidence="7" key="2">
    <citation type="submission" date="2022-06" db="UniProtKB">
        <authorList>
            <consortium name="EnsemblMetazoa"/>
        </authorList>
    </citation>
    <scope>IDENTIFICATION</scope>
    <source>
        <strain evidence="7">PS312</strain>
    </source>
</reference>
<name>A0A2A6CYZ3_PRIPA</name>
<accession>A0A2A6CYZ3</accession>
<gene>
    <name evidence="7" type="primary">WBGene00277224</name>
</gene>
<feature type="compositionally biased region" description="Basic and acidic residues" evidence="6">
    <location>
        <begin position="232"/>
        <end position="242"/>
    </location>
</feature>
<keyword evidence="4" id="KW-1133">Transmembrane helix</keyword>
<keyword evidence="3" id="KW-0812">Transmembrane</keyword>
<keyword evidence="8" id="KW-1185">Reference proteome</keyword>
<evidence type="ECO:0000256" key="6">
    <source>
        <dbReference type="SAM" id="MobiDB-lite"/>
    </source>
</evidence>
<evidence type="ECO:0000256" key="3">
    <source>
        <dbReference type="ARBA" id="ARBA00022692"/>
    </source>
</evidence>
<evidence type="ECO:0000256" key="4">
    <source>
        <dbReference type="ARBA" id="ARBA00022989"/>
    </source>
</evidence>
<keyword evidence="5" id="KW-0472">Membrane</keyword>
<evidence type="ECO:0000313" key="8">
    <source>
        <dbReference type="Proteomes" id="UP000005239"/>
    </source>
</evidence>
<dbReference type="Pfam" id="PF05434">
    <property type="entry name" value="Tmemb_9"/>
    <property type="match status" value="1"/>
</dbReference>
<reference evidence="8" key="1">
    <citation type="journal article" date="2008" name="Nat. Genet.">
        <title>The Pristionchus pacificus genome provides a unique perspective on nematode lifestyle and parasitism.</title>
        <authorList>
            <person name="Dieterich C."/>
            <person name="Clifton S.W."/>
            <person name="Schuster L.N."/>
            <person name="Chinwalla A."/>
            <person name="Delehaunty K."/>
            <person name="Dinkelacker I."/>
            <person name="Fulton L."/>
            <person name="Fulton R."/>
            <person name="Godfrey J."/>
            <person name="Minx P."/>
            <person name="Mitreva M."/>
            <person name="Roeseler W."/>
            <person name="Tian H."/>
            <person name="Witte H."/>
            <person name="Yang S.P."/>
            <person name="Wilson R.K."/>
            <person name="Sommer R.J."/>
        </authorList>
    </citation>
    <scope>NUCLEOTIDE SEQUENCE [LARGE SCALE GENOMIC DNA]</scope>
    <source>
        <strain evidence="8">PS312</strain>
    </source>
</reference>
<evidence type="ECO:0000256" key="1">
    <source>
        <dbReference type="ARBA" id="ARBA00004370"/>
    </source>
</evidence>
<feature type="region of interest" description="Disordered" evidence="6">
    <location>
        <begin position="215"/>
        <end position="264"/>
    </location>
</feature>
<dbReference type="GO" id="GO:0005765">
    <property type="term" value="C:lysosomal membrane"/>
    <property type="evidence" value="ECO:0007669"/>
    <property type="project" value="InterPro"/>
</dbReference>
<protein>
    <submittedName>
        <fullName evidence="7">Uncharacterized protein</fullName>
    </submittedName>
</protein>
<evidence type="ECO:0000313" key="7">
    <source>
        <dbReference type="EnsemblMetazoa" id="PPA38855.1"/>
    </source>
</evidence>
<proteinExistence type="inferred from homology"/>
<dbReference type="InterPro" id="IPR008853">
    <property type="entry name" value="TMEM9/TMEM9B"/>
</dbReference>
<dbReference type="PANTHER" id="PTHR13064:SF6">
    <property type="entry name" value="TRANSMEMBRANE PROTEIN 9"/>
    <property type="match status" value="1"/>
</dbReference>
<sequence>MNGRPTRTCVKPVDYAGTSTQNKIKEVKSMTTHLPHQFSPTELAQMLEALQKEIPGMSDSDKVGVELKGFNAKDVTTYEEYCRLRDSIMEKTGHPDFDEGGRTALNVDAAAIAGAKMVIDNARSTRAFSKQLMASTGVNENDILYKGISNEGTDLDAAKAVSERIEVTDLKWLKHILSSNRKASLMESLVDFQKQIQFKMSVLKHIEMDTGNKQKKIAREISKSDGPITRRGKNEEQTEHTTKKGLKRKMPTSDLMKTPKQSQELNPLDDKRIYDEYACNIASELREERKKRRRTAPIPFNIHLLDETEEDEEMRGVILAVLCSLVVAVSADTNFEDIRCRCVCPSTHDKLRYFIGENHTDSSDNHRRFYTMTNMNPNKCNAMRVVAKEVKSVIDDAHLDAFLANCECRHESRNMVLIKVNMMLEEENLPYIQHSN</sequence>
<comment type="similarity">
    <text evidence="2">Belongs to the TMEM9 family.</text>
</comment>
<comment type="subcellular location">
    <subcellularLocation>
        <location evidence="1">Membrane</location>
    </subcellularLocation>
</comment>
<evidence type="ECO:0000256" key="2">
    <source>
        <dbReference type="ARBA" id="ARBA00007264"/>
    </source>
</evidence>